<evidence type="ECO:0000256" key="4">
    <source>
        <dbReference type="ARBA" id="ARBA00023136"/>
    </source>
</evidence>
<dbReference type="GO" id="GO:0005549">
    <property type="term" value="F:odorant binding"/>
    <property type="evidence" value="ECO:0007669"/>
    <property type="project" value="TreeGrafter"/>
</dbReference>
<dbReference type="GO" id="GO:0004984">
    <property type="term" value="F:olfactory receptor activity"/>
    <property type="evidence" value="ECO:0007669"/>
    <property type="project" value="InterPro"/>
</dbReference>
<dbReference type="AlphaFoldDB" id="A0AAJ7UHU5"/>
<sequence length="330" mass="36660">MATNASSELSLFTPDLILMVTPFREPPSVKFAVFFFTLAMFTAALVGNCLLSLVILRDHQLHKAMYVLMAALSLTDIISALSILPRFMQNVASFNYISLRECMAQMFFLHLAIRMQSFTLTIMSVDRYLAIGYPLRYHSLMSCRTAVVAFMVATASCVLMCLGNVGVVVPLNYCKPPVIVAPYCDYLVVLFLSCGDLSGAVAYVQATLAITMVLPVLVIVLTYVLILYECRKPGLRRGQRKALKTCGTHFLVVAVFFAAIFFSFASGLSFLNSLPRPLRYTLQTAQYVFPPALNPVIYGLRTAEIRRSFIRQFRRKVVDGKSESLGNAGD</sequence>
<keyword evidence="2 6" id="KW-0812">Transmembrane</keyword>
<protein>
    <submittedName>
        <fullName evidence="9 10">Olfactory receptor 52K2-like</fullName>
    </submittedName>
</protein>
<organism evidence="8 9">
    <name type="scientific">Petromyzon marinus</name>
    <name type="common">Sea lamprey</name>
    <dbReference type="NCBI Taxonomy" id="7757"/>
    <lineage>
        <taxon>Eukaryota</taxon>
        <taxon>Metazoa</taxon>
        <taxon>Chordata</taxon>
        <taxon>Craniata</taxon>
        <taxon>Vertebrata</taxon>
        <taxon>Cyclostomata</taxon>
        <taxon>Hyperoartia</taxon>
        <taxon>Petromyzontiformes</taxon>
        <taxon>Petromyzontidae</taxon>
        <taxon>Petromyzon</taxon>
    </lineage>
</organism>
<gene>
    <name evidence="9 10" type="primary">LOC116957186</name>
</gene>
<dbReference type="InterPro" id="IPR000725">
    <property type="entry name" value="Olfact_rcpt"/>
</dbReference>
<proteinExistence type="predicted"/>
<dbReference type="PROSITE" id="PS50262">
    <property type="entry name" value="G_PROTEIN_RECEP_F1_2"/>
    <property type="match status" value="1"/>
</dbReference>
<dbReference type="RefSeq" id="XP_032835082.1">
    <property type="nucleotide sequence ID" value="XM_032979191.1"/>
</dbReference>
<dbReference type="GO" id="GO:0004930">
    <property type="term" value="F:G protein-coupled receptor activity"/>
    <property type="evidence" value="ECO:0007669"/>
    <property type="project" value="InterPro"/>
</dbReference>
<name>A0AAJ7UHU5_PETMA</name>
<dbReference type="KEGG" id="pmrn:116957186"/>
<dbReference type="SUPFAM" id="SSF81321">
    <property type="entry name" value="Family A G protein-coupled receptor-like"/>
    <property type="match status" value="1"/>
</dbReference>
<accession>A0AAJ7UHU5</accession>
<dbReference type="Gene3D" id="1.20.1070.10">
    <property type="entry name" value="Rhodopsin 7-helix transmembrane proteins"/>
    <property type="match status" value="1"/>
</dbReference>
<keyword evidence="8" id="KW-1185">Reference proteome</keyword>
<evidence type="ECO:0000256" key="3">
    <source>
        <dbReference type="ARBA" id="ARBA00022989"/>
    </source>
</evidence>
<dbReference type="PANTHER" id="PTHR26451:SF869">
    <property type="entry name" value="OLFACTORY RECEPTOR 530-RELATED"/>
    <property type="match status" value="1"/>
</dbReference>
<dbReference type="RefSeq" id="XP_032835083.1">
    <property type="nucleotide sequence ID" value="XM_032979192.1"/>
</dbReference>
<evidence type="ECO:0000313" key="9">
    <source>
        <dbReference type="RefSeq" id="XP_032835082.1"/>
    </source>
</evidence>
<keyword evidence="3 6" id="KW-1133">Transmembrane helix</keyword>
<dbReference type="PRINTS" id="PR00245">
    <property type="entry name" value="OLFACTORYR"/>
</dbReference>
<dbReference type="SMART" id="SM01381">
    <property type="entry name" value="7TM_GPCR_Srsx"/>
    <property type="match status" value="1"/>
</dbReference>
<dbReference type="Pfam" id="PF13853">
    <property type="entry name" value="7tm_4"/>
    <property type="match status" value="1"/>
</dbReference>
<evidence type="ECO:0000313" key="8">
    <source>
        <dbReference type="Proteomes" id="UP001318040"/>
    </source>
</evidence>
<feature type="transmembrane region" description="Helical" evidence="6">
    <location>
        <begin position="200"/>
        <end position="228"/>
    </location>
</feature>
<evidence type="ECO:0000256" key="1">
    <source>
        <dbReference type="ARBA" id="ARBA00004141"/>
    </source>
</evidence>
<dbReference type="InterPro" id="IPR000276">
    <property type="entry name" value="GPCR_Rhodpsn"/>
</dbReference>
<dbReference type="PANTHER" id="PTHR26451">
    <property type="entry name" value="G_PROTEIN_RECEP_F1_2 DOMAIN-CONTAINING PROTEIN"/>
    <property type="match status" value="1"/>
</dbReference>
<feature type="domain" description="G-protein coupled receptors family 1 profile" evidence="7">
    <location>
        <begin position="47"/>
        <end position="298"/>
    </location>
</feature>
<dbReference type="Proteomes" id="UP001318040">
    <property type="component" value="Chromosome 70"/>
</dbReference>
<feature type="transmembrane region" description="Helical" evidence="6">
    <location>
        <begin position="31"/>
        <end position="54"/>
    </location>
</feature>
<dbReference type="InterPro" id="IPR052921">
    <property type="entry name" value="GPCR1_Superfamily_Member"/>
</dbReference>
<dbReference type="InterPro" id="IPR017452">
    <property type="entry name" value="GPCR_Rhodpsn_7TM"/>
</dbReference>
<evidence type="ECO:0000256" key="5">
    <source>
        <dbReference type="ARBA" id="ARBA00023224"/>
    </source>
</evidence>
<keyword evidence="5" id="KW-0807">Transducer</keyword>
<keyword evidence="4 6" id="KW-0472">Membrane</keyword>
<comment type="subcellular location">
    <subcellularLocation>
        <location evidence="1">Membrane</location>
        <topology evidence="1">Multi-pass membrane protein</topology>
    </subcellularLocation>
</comment>
<evidence type="ECO:0000259" key="7">
    <source>
        <dbReference type="PROSITE" id="PS50262"/>
    </source>
</evidence>
<dbReference type="PRINTS" id="PR00237">
    <property type="entry name" value="GPCRRHODOPSN"/>
</dbReference>
<evidence type="ECO:0000256" key="6">
    <source>
        <dbReference type="SAM" id="Phobius"/>
    </source>
</evidence>
<evidence type="ECO:0000313" key="10">
    <source>
        <dbReference type="RefSeq" id="XP_032835083.1"/>
    </source>
</evidence>
<feature type="transmembrane region" description="Helical" evidence="6">
    <location>
        <begin position="249"/>
        <end position="271"/>
    </location>
</feature>
<reference evidence="9 10" key="1">
    <citation type="submission" date="2025-04" db="UniProtKB">
        <authorList>
            <consortium name="RefSeq"/>
        </authorList>
    </citation>
    <scope>IDENTIFICATION</scope>
    <source>
        <tissue evidence="9 10">Sperm</tissue>
    </source>
</reference>
<dbReference type="GO" id="GO:0016020">
    <property type="term" value="C:membrane"/>
    <property type="evidence" value="ECO:0007669"/>
    <property type="project" value="UniProtKB-SubCell"/>
</dbReference>
<evidence type="ECO:0000256" key="2">
    <source>
        <dbReference type="ARBA" id="ARBA00022692"/>
    </source>
</evidence>
<feature type="transmembrane region" description="Helical" evidence="6">
    <location>
        <begin position="146"/>
        <end position="169"/>
    </location>
</feature>
<feature type="transmembrane region" description="Helical" evidence="6">
    <location>
        <begin position="107"/>
        <end position="125"/>
    </location>
</feature>
<feature type="transmembrane region" description="Helical" evidence="6">
    <location>
        <begin position="66"/>
        <end position="87"/>
    </location>
</feature>